<reference evidence="2" key="1">
    <citation type="journal article" date="2014" name="Int. J. Syst. Evol. Microbiol.">
        <title>Complete genome sequence of Corynebacterium casei LMG S-19264T (=DSM 44701T), isolated from a smear-ripened cheese.</title>
        <authorList>
            <consortium name="US DOE Joint Genome Institute (JGI-PGF)"/>
            <person name="Walter F."/>
            <person name="Albersmeier A."/>
            <person name="Kalinowski J."/>
            <person name="Ruckert C."/>
        </authorList>
    </citation>
    <scope>NUCLEOTIDE SEQUENCE</scope>
    <source>
        <strain evidence="2">KCTC 22169</strain>
    </source>
</reference>
<dbReference type="GO" id="GO:0004803">
    <property type="term" value="F:transposase activity"/>
    <property type="evidence" value="ECO:0007669"/>
    <property type="project" value="InterPro"/>
</dbReference>
<evidence type="ECO:0000259" key="1">
    <source>
        <dbReference type="Pfam" id="PF02371"/>
    </source>
</evidence>
<protein>
    <recommendedName>
        <fullName evidence="1">Transposase IS116/IS110/IS902 C-terminal domain-containing protein</fullName>
    </recommendedName>
</protein>
<dbReference type="GO" id="GO:0003677">
    <property type="term" value="F:DNA binding"/>
    <property type="evidence" value="ECO:0007669"/>
    <property type="project" value="InterPro"/>
</dbReference>
<keyword evidence="3" id="KW-1185">Reference proteome</keyword>
<gene>
    <name evidence="2" type="ORF">GCM10007392_40750</name>
</gene>
<dbReference type="Pfam" id="PF02371">
    <property type="entry name" value="Transposase_20"/>
    <property type="match status" value="1"/>
</dbReference>
<reference evidence="2" key="2">
    <citation type="submission" date="2020-09" db="EMBL/GenBank/DDBJ databases">
        <authorList>
            <person name="Sun Q."/>
            <person name="Kim S."/>
        </authorList>
    </citation>
    <scope>NUCLEOTIDE SEQUENCE</scope>
    <source>
        <strain evidence="2">KCTC 22169</strain>
    </source>
</reference>
<sequence>MGEVTSPECSGLTPLTKEQLCQAKKDFDHLTMRLDQLNKQLREIALNSPLCRLLLTIPGIGYLTATATINAIGRGEQFDHAREVAVWLGVTPRQYASGEKGHMSGITKRGDRYLRALYIHGARAVLRVCKRPDDPVLNWARRLVARRGKHKAIVALASRMARLAWTLIQKQEVYRAA</sequence>
<dbReference type="PANTHER" id="PTHR33055">
    <property type="entry name" value="TRANSPOSASE FOR INSERTION SEQUENCE ELEMENT IS1111A"/>
    <property type="match status" value="1"/>
</dbReference>
<name>A0A918KNZ2_9GAMM</name>
<accession>A0A918KNZ2</accession>
<evidence type="ECO:0000313" key="3">
    <source>
        <dbReference type="Proteomes" id="UP000626148"/>
    </source>
</evidence>
<dbReference type="Proteomes" id="UP000626148">
    <property type="component" value="Unassembled WGS sequence"/>
</dbReference>
<dbReference type="InterPro" id="IPR003346">
    <property type="entry name" value="Transposase_20"/>
</dbReference>
<comment type="caution">
    <text evidence="2">The sequence shown here is derived from an EMBL/GenBank/DDBJ whole genome shotgun (WGS) entry which is preliminary data.</text>
</comment>
<proteinExistence type="predicted"/>
<dbReference type="InterPro" id="IPR047650">
    <property type="entry name" value="Transpos_IS110"/>
</dbReference>
<evidence type="ECO:0000313" key="2">
    <source>
        <dbReference type="EMBL" id="GGX68936.1"/>
    </source>
</evidence>
<dbReference type="AlphaFoldDB" id="A0A918KNZ2"/>
<dbReference type="NCBIfam" id="NF033542">
    <property type="entry name" value="transpos_IS110"/>
    <property type="match status" value="1"/>
</dbReference>
<dbReference type="GO" id="GO:0006313">
    <property type="term" value="P:DNA transposition"/>
    <property type="evidence" value="ECO:0007669"/>
    <property type="project" value="InterPro"/>
</dbReference>
<dbReference type="PANTHER" id="PTHR33055:SF3">
    <property type="entry name" value="PUTATIVE TRANSPOSASE FOR IS117-RELATED"/>
    <property type="match status" value="1"/>
</dbReference>
<dbReference type="EMBL" id="BMXR01000012">
    <property type="protein sequence ID" value="GGX68936.1"/>
    <property type="molecule type" value="Genomic_DNA"/>
</dbReference>
<organism evidence="2 3">
    <name type="scientific">Saccharospirillum salsuginis</name>
    <dbReference type="NCBI Taxonomy" id="418750"/>
    <lineage>
        <taxon>Bacteria</taxon>
        <taxon>Pseudomonadati</taxon>
        <taxon>Pseudomonadota</taxon>
        <taxon>Gammaproteobacteria</taxon>
        <taxon>Oceanospirillales</taxon>
        <taxon>Saccharospirillaceae</taxon>
        <taxon>Saccharospirillum</taxon>
    </lineage>
</organism>
<feature type="domain" description="Transposase IS116/IS110/IS902 C-terminal" evidence="1">
    <location>
        <begin position="51"/>
        <end position="128"/>
    </location>
</feature>